<feature type="domain" description="Peptidase M10 serralysin C-terminal" evidence="4">
    <location>
        <begin position="3"/>
        <end position="39"/>
    </location>
</feature>
<evidence type="ECO:0000256" key="2">
    <source>
        <dbReference type="ARBA" id="ARBA00022525"/>
    </source>
</evidence>
<keyword evidence="2" id="KW-0964">Secreted</keyword>
<dbReference type="InterPro" id="IPR013858">
    <property type="entry name" value="Peptidase_M10B_C"/>
</dbReference>
<dbReference type="Gene3D" id="2.150.10.10">
    <property type="entry name" value="Serralysin-like metalloprotease, C-terminal"/>
    <property type="match status" value="1"/>
</dbReference>
<dbReference type="SUPFAM" id="SSF51120">
    <property type="entry name" value="beta-Roll"/>
    <property type="match status" value="1"/>
</dbReference>
<comment type="subcellular location">
    <subcellularLocation>
        <location evidence="1">Secreted</location>
    </subcellularLocation>
</comment>
<evidence type="ECO:0000313" key="5">
    <source>
        <dbReference type="EMBL" id="TVV73606.1"/>
    </source>
</evidence>
<dbReference type="Proteomes" id="UP000318681">
    <property type="component" value="Unassembled WGS sequence"/>
</dbReference>
<evidence type="ECO:0000259" key="4">
    <source>
        <dbReference type="Pfam" id="PF08548"/>
    </source>
</evidence>
<keyword evidence="3" id="KW-0677">Repeat</keyword>
<evidence type="ECO:0000256" key="3">
    <source>
        <dbReference type="ARBA" id="ARBA00022737"/>
    </source>
</evidence>
<dbReference type="GO" id="GO:0005615">
    <property type="term" value="C:extracellular space"/>
    <property type="evidence" value="ECO:0007669"/>
    <property type="project" value="InterPro"/>
</dbReference>
<evidence type="ECO:0000313" key="6">
    <source>
        <dbReference type="Proteomes" id="UP000318681"/>
    </source>
</evidence>
<gene>
    <name evidence="5" type="ORF">FOY91_11895</name>
</gene>
<dbReference type="EMBL" id="VNIM01000045">
    <property type="protein sequence ID" value="TVV73606.1"/>
    <property type="molecule type" value="Genomic_DNA"/>
</dbReference>
<comment type="caution">
    <text evidence="5">The sequence shown here is derived from an EMBL/GenBank/DDBJ whole genome shotgun (WGS) entry which is preliminary data.</text>
</comment>
<feature type="domain" description="Peptidase M10 serralysin C-terminal" evidence="4">
    <location>
        <begin position="80"/>
        <end position="140"/>
    </location>
</feature>
<sequence length="333" mass="34623">MVAIWDAGGEDTLDFSGWNTASTIDLNEGAFSSGGGVEAFLTLEQVNANRAALGFAPRTAEVAAFYEEIRETFGITSPLFKDNISIAYGAIIENAVGGGGDDRIIGNQVNNVLTGKAGADTFMFKTLGQTGVDRITDFGRTDTLVTQKAIGDGNGDGIITWTRNAALRLDGSDNDRVNLYGISPSSGLRYLGVVDGEYFYADARVRPIAGGGHTVREGSVADDVLTGSGSGGTTKTVLFFDTAGAAPTGDDSVSSFGKRDILVTTIKLIDGNGDNIITLGADGVLQLGEGEGTIEFNSKPKLEFDGLVSKSGTDYYVYSLEGSAAGIGDLMLA</sequence>
<dbReference type="GO" id="GO:0005509">
    <property type="term" value="F:calcium ion binding"/>
    <property type="evidence" value="ECO:0007669"/>
    <property type="project" value="InterPro"/>
</dbReference>
<dbReference type="InterPro" id="IPR011049">
    <property type="entry name" value="Serralysin-like_metalloprot_C"/>
</dbReference>
<reference evidence="5 6" key="1">
    <citation type="submission" date="2019-07" db="EMBL/GenBank/DDBJ databases">
        <title>Sphingomonas solaris sp. nov., isolated from a solar panel from Boston, Massachusetts.</title>
        <authorList>
            <person name="Tanner K."/>
            <person name="Pascual J."/>
            <person name="Mancuso C."/>
            <person name="Pereto J."/>
            <person name="Khalil A."/>
            <person name="Vilanova C."/>
        </authorList>
    </citation>
    <scope>NUCLEOTIDE SEQUENCE [LARGE SCALE GENOMIC DNA]</scope>
    <source>
        <strain evidence="5 6">R4DWN</strain>
    </source>
</reference>
<dbReference type="OrthoDB" id="733404at2"/>
<name>A0A558R2K8_9SPHN</name>
<accession>A0A558R2K8</accession>
<organism evidence="5 6">
    <name type="scientific">Alterirhizorhabdus solaris</name>
    <dbReference type="NCBI Taxonomy" id="2529389"/>
    <lineage>
        <taxon>Bacteria</taxon>
        <taxon>Pseudomonadati</taxon>
        <taxon>Pseudomonadota</taxon>
        <taxon>Alphaproteobacteria</taxon>
        <taxon>Sphingomonadales</taxon>
        <taxon>Rhizorhabdaceae</taxon>
        <taxon>Alterirhizorhabdus</taxon>
    </lineage>
</organism>
<keyword evidence="6" id="KW-1185">Reference proteome</keyword>
<evidence type="ECO:0000256" key="1">
    <source>
        <dbReference type="ARBA" id="ARBA00004613"/>
    </source>
</evidence>
<dbReference type="Pfam" id="PF08548">
    <property type="entry name" value="Peptidase_M10_C"/>
    <property type="match status" value="2"/>
</dbReference>
<proteinExistence type="predicted"/>
<protein>
    <recommendedName>
        <fullName evidence="4">Peptidase M10 serralysin C-terminal domain-containing protein</fullName>
    </recommendedName>
</protein>
<dbReference type="AlphaFoldDB" id="A0A558R2K8"/>